<dbReference type="Pfam" id="PF03323">
    <property type="entry name" value="GerA"/>
    <property type="match status" value="1"/>
</dbReference>
<dbReference type="InterPro" id="IPR050768">
    <property type="entry name" value="UPF0353/GerABKA_families"/>
</dbReference>
<dbReference type="InterPro" id="IPR004995">
    <property type="entry name" value="Spore_Ger"/>
</dbReference>
<keyword evidence="5" id="KW-0812">Transmembrane</keyword>
<protein>
    <submittedName>
        <fullName evidence="6">Spore germination protein</fullName>
    </submittedName>
</protein>
<feature type="transmembrane region" description="Helical" evidence="5">
    <location>
        <begin position="233"/>
        <end position="254"/>
    </location>
</feature>
<keyword evidence="7" id="KW-1185">Reference proteome</keyword>
<dbReference type="EMBL" id="JACHGH010000002">
    <property type="protein sequence ID" value="MBB6452581.1"/>
    <property type="molecule type" value="Genomic_DNA"/>
</dbReference>
<dbReference type="AlphaFoldDB" id="A0A841PZ71"/>
<proteinExistence type="inferred from homology"/>
<evidence type="ECO:0000256" key="4">
    <source>
        <dbReference type="PIRNR" id="PIRNR005690"/>
    </source>
</evidence>
<feature type="transmembrane region" description="Helical" evidence="5">
    <location>
        <begin position="314"/>
        <end position="332"/>
    </location>
</feature>
<dbReference type="PANTHER" id="PTHR22550">
    <property type="entry name" value="SPORE GERMINATION PROTEIN"/>
    <property type="match status" value="1"/>
</dbReference>
<dbReference type="PANTHER" id="PTHR22550:SF5">
    <property type="entry name" value="LEUCINE ZIPPER PROTEIN 4"/>
    <property type="match status" value="1"/>
</dbReference>
<evidence type="ECO:0000256" key="1">
    <source>
        <dbReference type="ARBA" id="ARBA00004141"/>
    </source>
</evidence>
<gene>
    <name evidence="6" type="ORF">HNQ94_001026</name>
</gene>
<evidence type="ECO:0000256" key="2">
    <source>
        <dbReference type="ARBA" id="ARBA00005278"/>
    </source>
</evidence>
<evidence type="ECO:0000256" key="5">
    <source>
        <dbReference type="SAM" id="Phobius"/>
    </source>
</evidence>
<dbReference type="GO" id="GO:0005886">
    <property type="term" value="C:plasma membrane"/>
    <property type="evidence" value="ECO:0007669"/>
    <property type="project" value="UniProtKB-SubCell"/>
</dbReference>
<comment type="caution">
    <text evidence="6">The sequence shown here is derived from an EMBL/GenBank/DDBJ whole genome shotgun (WGS) entry which is preliminary data.</text>
</comment>
<comment type="similarity">
    <text evidence="2 4">Belongs to the GerABKA family.</text>
</comment>
<dbReference type="GO" id="GO:0009847">
    <property type="term" value="P:spore germination"/>
    <property type="evidence" value="ECO:0007669"/>
    <property type="project" value="UniProtKB-UniRule"/>
</dbReference>
<comment type="subcellular location">
    <subcellularLocation>
        <location evidence="4">Cell membrane</location>
    </subcellularLocation>
    <subcellularLocation>
        <location evidence="1">Membrane</location>
        <topology evidence="1">Multi-pass membrane protein</topology>
    </subcellularLocation>
</comment>
<accession>A0A841PZ71</accession>
<evidence type="ECO:0000313" key="7">
    <source>
        <dbReference type="Proteomes" id="UP000581688"/>
    </source>
</evidence>
<dbReference type="RefSeq" id="WP_174494772.1">
    <property type="nucleotide sequence ID" value="NZ_CADDWK010000002.1"/>
</dbReference>
<name>A0A841PZ71_9BACI</name>
<keyword evidence="3 4" id="KW-0472">Membrane</keyword>
<evidence type="ECO:0000313" key="6">
    <source>
        <dbReference type="EMBL" id="MBB6452581.1"/>
    </source>
</evidence>
<feature type="transmembrane region" description="Helical" evidence="5">
    <location>
        <begin position="397"/>
        <end position="423"/>
    </location>
</feature>
<evidence type="ECO:0000256" key="3">
    <source>
        <dbReference type="ARBA" id="ARBA00023136"/>
    </source>
</evidence>
<dbReference type="PIRSF" id="PIRSF005690">
    <property type="entry name" value="GerBA"/>
    <property type="match status" value="1"/>
</dbReference>
<dbReference type="Proteomes" id="UP000581688">
    <property type="component" value="Unassembled WGS sequence"/>
</dbReference>
<reference evidence="6 7" key="1">
    <citation type="submission" date="2020-08" db="EMBL/GenBank/DDBJ databases">
        <title>Genomic Encyclopedia of Type Strains, Phase IV (KMG-IV): sequencing the most valuable type-strain genomes for metagenomic binning, comparative biology and taxonomic classification.</title>
        <authorList>
            <person name="Goeker M."/>
        </authorList>
    </citation>
    <scope>NUCLEOTIDE SEQUENCE [LARGE SCALE GENOMIC DNA]</scope>
    <source>
        <strain evidence="6 7">DSM 19612</strain>
    </source>
</reference>
<keyword evidence="5" id="KW-1133">Transmembrane helix</keyword>
<feature type="transmembrane region" description="Helical" evidence="5">
    <location>
        <begin position="364"/>
        <end position="385"/>
    </location>
</feature>
<organism evidence="6 7">
    <name type="scientific">Salirhabdus euzebyi</name>
    <dbReference type="NCBI Taxonomy" id="394506"/>
    <lineage>
        <taxon>Bacteria</taxon>
        <taxon>Bacillati</taxon>
        <taxon>Bacillota</taxon>
        <taxon>Bacilli</taxon>
        <taxon>Bacillales</taxon>
        <taxon>Bacillaceae</taxon>
        <taxon>Salirhabdus</taxon>
    </lineage>
</organism>
<feature type="transmembrane region" description="Helical" evidence="5">
    <location>
        <begin position="275"/>
        <end position="294"/>
    </location>
</feature>
<sequence length="445" mass="49767">MLKSKKSKTIEWLQNKLGSSQDIVFREFQSGMRQAQILFIKTLCDEKKLQETFYKPFYETNEKEFDKYLNSLPNISEHKKNEETLTKMLLGSAVILLGSKVLILDVEKVENNSITEATVEKVIQGPLNALTEDVSTNIHLIRNRYPQATLRIEEAKLGKLTETKIAIVYDKNKAQSNIVQAVKDNLDRIETDVIMAAGQLHNKMTKQKRTLFPTMMITERPDRITYNLAEGKVVLLIDGTLFALIAPSVFYDFMSSMEDVYQSHWIGRFILSLRYIGLFISLLAPSLYVGITAYSTDLFRVQLALTIAGSRSTVPYPAFIEVLFMLLMMELLTEASVRLPQSIGSTATTVGGLILGTAAVEAGLVSNVMIIIVASVAIANFVIPINAMSFAMRVTKYILLALTIFFGLVGLMIGIIALVGYLAKLESYGQPYLKLFIDPSKRKGQ</sequence>